<evidence type="ECO:0000313" key="11">
    <source>
        <dbReference type="Proteomes" id="UP000612893"/>
    </source>
</evidence>
<feature type="transmembrane region" description="Helical" evidence="9">
    <location>
        <begin position="208"/>
        <end position="229"/>
    </location>
</feature>
<comment type="caution">
    <text evidence="10">The sequence shown here is derived from an EMBL/GenBank/DDBJ whole genome shotgun (WGS) entry which is preliminary data.</text>
</comment>
<evidence type="ECO:0000313" key="10">
    <source>
        <dbReference type="EMBL" id="MBJ7600567.1"/>
    </source>
</evidence>
<keyword evidence="7 9" id="KW-0472">Membrane</keyword>
<evidence type="ECO:0000256" key="3">
    <source>
        <dbReference type="ARBA" id="ARBA00022448"/>
    </source>
</evidence>
<feature type="transmembrane region" description="Helical" evidence="9">
    <location>
        <begin position="169"/>
        <end position="188"/>
    </location>
</feature>
<dbReference type="InterPro" id="IPR000425">
    <property type="entry name" value="MIP"/>
</dbReference>
<feature type="transmembrane region" description="Helical" evidence="9">
    <location>
        <begin position="135"/>
        <end position="157"/>
    </location>
</feature>
<feature type="transmembrane region" description="Helical" evidence="9">
    <location>
        <begin position="94"/>
        <end position="115"/>
    </location>
</feature>
<dbReference type="SUPFAM" id="SSF81338">
    <property type="entry name" value="Aquaporin-like"/>
    <property type="match status" value="1"/>
</dbReference>
<keyword evidence="11" id="KW-1185">Reference proteome</keyword>
<evidence type="ECO:0000256" key="7">
    <source>
        <dbReference type="ARBA" id="ARBA00023136"/>
    </source>
</evidence>
<keyword evidence="5 8" id="KW-0812">Transmembrane</keyword>
<reference evidence="10" key="1">
    <citation type="submission" date="2020-10" db="EMBL/GenBank/DDBJ databases">
        <title>Ca. Dormibacterota MAGs.</title>
        <authorList>
            <person name="Montgomery K."/>
        </authorList>
    </citation>
    <scope>NUCLEOTIDE SEQUENCE [LARGE SCALE GENOMIC DNA]</scope>
    <source>
        <strain evidence="10">SC8812_S17_10</strain>
    </source>
</reference>
<protein>
    <submittedName>
        <fullName evidence="10">Aquaporin</fullName>
    </submittedName>
</protein>
<name>A0A934K504_9BACT</name>
<evidence type="ECO:0000256" key="9">
    <source>
        <dbReference type="SAM" id="Phobius"/>
    </source>
</evidence>
<evidence type="ECO:0000256" key="2">
    <source>
        <dbReference type="ARBA" id="ARBA00006175"/>
    </source>
</evidence>
<dbReference type="RefSeq" id="WP_338204454.1">
    <property type="nucleotide sequence ID" value="NZ_JAEKNR010000212.1"/>
</dbReference>
<dbReference type="GO" id="GO:0005886">
    <property type="term" value="C:plasma membrane"/>
    <property type="evidence" value="ECO:0007669"/>
    <property type="project" value="UniProtKB-SubCell"/>
</dbReference>
<dbReference type="PANTHER" id="PTHR19139:SF199">
    <property type="entry name" value="MIP17260P"/>
    <property type="match status" value="1"/>
</dbReference>
<dbReference type="Pfam" id="PF00230">
    <property type="entry name" value="MIP"/>
    <property type="match status" value="1"/>
</dbReference>
<dbReference type="InterPro" id="IPR034294">
    <property type="entry name" value="Aquaporin_transptr"/>
</dbReference>
<gene>
    <name evidence="10" type="ORF">JF922_21165</name>
</gene>
<comment type="subcellular location">
    <subcellularLocation>
        <location evidence="1">Cell membrane</location>
        <topology evidence="1">Multi-pass membrane protein</topology>
    </subcellularLocation>
</comment>
<dbReference type="Proteomes" id="UP000612893">
    <property type="component" value="Unassembled WGS sequence"/>
</dbReference>
<evidence type="ECO:0000256" key="1">
    <source>
        <dbReference type="ARBA" id="ARBA00004651"/>
    </source>
</evidence>
<proteinExistence type="inferred from homology"/>
<keyword evidence="6 9" id="KW-1133">Transmembrane helix</keyword>
<organism evidence="10 11">
    <name type="scientific">Candidatus Nephthysia bennettiae</name>
    <dbReference type="NCBI Taxonomy" id="3127016"/>
    <lineage>
        <taxon>Bacteria</taxon>
        <taxon>Bacillati</taxon>
        <taxon>Candidatus Dormiibacterota</taxon>
        <taxon>Candidatus Dormibacteria</taxon>
        <taxon>Candidatus Dormibacterales</taxon>
        <taxon>Candidatus Dormibacteraceae</taxon>
        <taxon>Candidatus Nephthysia</taxon>
    </lineage>
</organism>
<dbReference type="Gene3D" id="1.20.1080.10">
    <property type="entry name" value="Glycerol uptake facilitator protein"/>
    <property type="match status" value="1"/>
</dbReference>
<evidence type="ECO:0000256" key="5">
    <source>
        <dbReference type="ARBA" id="ARBA00022692"/>
    </source>
</evidence>
<keyword evidence="4" id="KW-1003">Cell membrane</keyword>
<dbReference type="AlphaFoldDB" id="A0A934K504"/>
<feature type="transmembrane region" description="Helical" evidence="9">
    <location>
        <begin position="12"/>
        <end position="32"/>
    </location>
</feature>
<dbReference type="InterPro" id="IPR023271">
    <property type="entry name" value="Aquaporin-like"/>
</dbReference>
<dbReference type="InterPro" id="IPR022357">
    <property type="entry name" value="MIP_CS"/>
</dbReference>
<dbReference type="PROSITE" id="PS00221">
    <property type="entry name" value="MIP"/>
    <property type="match status" value="1"/>
</dbReference>
<comment type="similarity">
    <text evidence="2 8">Belongs to the MIP/aquaporin (TC 1.A.8) family.</text>
</comment>
<dbReference type="PRINTS" id="PR00783">
    <property type="entry name" value="MINTRINSICP"/>
</dbReference>
<evidence type="ECO:0000256" key="4">
    <source>
        <dbReference type="ARBA" id="ARBA00022475"/>
    </source>
</evidence>
<evidence type="ECO:0000256" key="6">
    <source>
        <dbReference type="ARBA" id="ARBA00022989"/>
    </source>
</evidence>
<keyword evidence="3 8" id="KW-0813">Transport</keyword>
<sequence>MDRYHVSEWGAELAGTAILMLGGLSAVALDFGRGSPVAAVIPGVSGRLLLTGALFAATGSLVAISPLGRLSGAHVNPAVTLAFWLTRQVHPHDLAGYLAAQFTGALIGVGLWRLAWGARAESVMDGVTTPGPGVLPWQAVAIEALMTAILVLTIFFFVSRPKLMRWTPLAVWLVVTLLVWQGALLTGTSLNPARSLGPAVIRGSYSSIWIYFLGPLLGAAVAATVVHLLGRHLRPLTAKLFHDPRYPTIFSAARPMAMGPAAG</sequence>
<dbReference type="EMBL" id="JAEKNR010000212">
    <property type="protein sequence ID" value="MBJ7600567.1"/>
    <property type="molecule type" value="Genomic_DNA"/>
</dbReference>
<accession>A0A934K504</accession>
<evidence type="ECO:0000256" key="8">
    <source>
        <dbReference type="RuleBase" id="RU000477"/>
    </source>
</evidence>
<feature type="transmembrane region" description="Helical" evidence="9">
    <location>
        <begin position="44"/>
        <end position="64"/>
    </location>
</feature>
<dbReference type="PANTHER" id="PTHR19139">
    <property type="entry name" value="AQUAPORIN TRANSPORTER"/>
    <property type="match status" value="1"/>
</dbReference>